<proteinExistence type="predicted"/>
<dbReference type="InParanoid" id="A0A2I3HFC0"/>
<keyword evidence="2" id="KW-1185">Reference proteome</keyword>
<reference evidence="1" key="3">
    <citation type="submission" date="2025-09" db="UniProtKB">
        <authorList>
            <consortium name="Ensembl"/>
        </authorList>
    </citation>
    <scope>IDENTIFICATION</scope>
</reference>
<dbReference type="AlphaFoldDB" id="A0A2I3HFC0"/>
<evidence type="ECO:0000313" key="1">
    <source>
        <dbReference type="Ensembl" id="ENSNLEP00000042210.1"/>
    </source>
</evidence>
<dbReference type="GeneTree" id="ENSGT00910000147592"/>
<dbReference type="Ensembl" id="ENSNLET00000056975.1">
    <property type="protein sequence ID" value="ENSNLEP00000042210.1"/>
    <property type="gene ID" value="ENSNLEG00000031969.1"/>
</dbReference>
<dbReference type="Proteomes" id="UP000001073">
    <property type="component" value="Chromosome 9"/>
</dbReference>
<sequence>ILLLKCLKPRARASRDAVLPVSAWPAFQRCSLVSSSSFSERIKEPAVQIK</sequence>
<dbReference type="EMBL" id="ADFV01022520">
    <property type="status" value="NOT_ANNOTATED_CDS"/>
    <property type="molecule type" value="Genomic_DNA"/>
</dbReference>
<reference evidence="1 2" key="1">
    <citation type="submission" date="2012-10" db="EMBL/GenBank/DDBJ databases">
        <authorList>
            <consortium name="Gibbon Genome Sequencing Consortium"/>
        </authorList>
    </citation>
    <scope>NUCLEOTIDE SEQUENCE [LARGE SCALE GENOMIC DNA]</scope>
</reference>
<dbReference type="OMA" id="CLKPRTG"/>
<protein>
    <submittedName>
        <fullName evidence="1">Uncharacterized protein</fullName>
    </submittedName>
</protein>
<accession>A0A2I3HFC0</accession>
<organism evidence="1 2">
    <name type="scientific">Nomascus leucogenys</name>
    <name type="common">Northern white-cheeked gibbon</name>
    <name type="synonym">Hylobates leucogenys</name>
    <dbReference type="NCBI Taxonomy" id="61853"/>
    <lineage>
        <taxon>Eukaryota</taxon>
        <taxon>Metazoa</taxon>
        <taxon>Chordata</taxon>
        <taxon>Craniata</taxon>
        <taxon>Vertebrata</taxon>
        <taxon>Euteleostomi</taxon>
        <taxon>Mammalia</taxon>
        <taxon>Eutheria</taxon>
        <taxon>Euarchontoglires</taxon>
        <taxon>Primates</taxon>
        <taxon>Haplorrhini</taxon>
        <taxon>Catarrhini</taxon>
        <taxon>Hylobatidae</taxon>
        <taxon>Nomascus</taxon>
    </lineage>
</organism>
<evidence type="ECO:0000313" key="2">
    <source>
        <dbReference type="Proteomes" id="UP000001073"/>
    </source>
</evidence>
<name>A0A2I3HFC0_NOMLE</name>
<reference evidence="1" key="2">
    <citation type="submission" date="2025-08" db="UniProtKB">
        <authorList>
            <consortium name="Ensembl"/>
        </authorList>
    </citation>
    <scope>IDENTIFICATION</scope>
</reference>